<dbReference type="Proteomes" id="UP000644756">
    <property type="component" value="Unassembled WGS sequence"/>
</dbReference>
<proteinExistence type="predicted"/>
<reference evidence="1" key="2">
    <citation type="submission" date="2020-09" db="EMBL/GenBank/DDBJ databases">
        <authorList>
            <person name="Sun Q."/>
            <person name="Zhou Y."/>
        </authorList>
    </citation>
    <scope>NUCLEOTIDE SEQUENCE</scope>
    <source>
        <strain evidence="1">CGMCC 1.12987</strain>
    </source>
</reference>
<name>A0A917D7F8_9BACL</name>
<comment type="caution">
    <text evidence="1">The sequence shown here is derived from an EMBL/GenBank/DDBJ whole genome shotgun (WGS) entry which is preliminary data.</text>
</comment>
<reference evidence="1" key="1">
    <citation type="journal article" date="2014" name="Int. J. Syst. Evol. Microbiol.">
        <title>Complete genome sequence of Corynebacterium casei LMG S-19264T (=DSM 44701T), isolated from a smear-ripened cheese.</title>
        <authorList>
            <consortium name="US DOE Joint Genome Institute (JGI-PGF)"/>
            <person name="Walter F."/>
            <person name="Albersmeier A."/>
            <person name="Kalinowski J."/>
            <person name="Ruckert C."/>
        </authorList>
    </citation>
    <scope>NUCLEOTIDE SEQUENCE</scope>
    <source>
        <strain evidence="1">CGMCC 1.12987</strain>
    </source>
</reference>
<dbReference type="AlphaFoldDB" id="A0A917D7F8"/>
<organism evidence="1 2">
    <name type="scientific">Paenibacillus abyssi</name>
    <dbReference type="NCBI Taxonomy" id="1340531"/>
    <lineage>
        <taxon>Bacteria</taxon>
        <taxon>Bacillati</taxon>
        <taxon>Bacillota</taxon>
        <taxon>Bacilli</taxon>
        <taxon>Bacillales</taxon>
        <taxon>Paenibacillaceae</taxon>
        <taxon>Paenibacillus</taxon>
    </lineage>
</organism>
<sequence>MNVKTTSKKLAQLVKNMCILFALERNQVPEAEGDRSLASISQGVQLVSRDYSL</sequence>
<protein>
    <submittedName>
        <fullName evidence="1">Uncharacterized protein</fullName>
    </submittedName>
</protein>
<evidence type="ECO:0000313" key="2">
    <source>
        <dbReference type="Proteomes" id="UP000644756"/>
    </source>
</evidence>
<dbReference type="EMBL" id="BMGR01000011">
    <property type="protein sequence ID" value="GGG13726.1"/>
    <property type="molecule type" value="Genomic_DNA"/>
</dbReference>
<keyword evidence="2" id="KW-1185">Reference proteome</keyword>
<accession>A0A917D7F8</accession>
<gene>
    <name evidence="1" type="ORF">GCM10010916_33330</name>
</gene>
<evidence type="ECO:0000313" key="1">
    <source>
        <dbReference type="EMBL" id="GGG13726.1"/>
    </source>
</evidence>